<reference evidence="1 2" key="1">
    <citation type="submission" date="2021-06" db="EMBL/GenBank/DDBJ databases">
        <title>Actinomycetes sequencing.</title>
        <authorList>
            <person name="Shan Q."/>
        </authorList>
    </citation>
    <scope>NUCLEOTIDE SEQUENCE [LARGE SCALE GENOMIC DNA]</scope>
    <source>
        <strain evidence="1 2">NEAU-G5</strain>
    </source>
</reference>
<proteinExistence type="predicted"/>
<gene>
    <name evidence="1" type="ORF">KO481_27905</name>
</gene>
<evidence type="ECO:0000313" key="2">
    <source>
        <dbReference type="Proteomes" id="UP000733379"/>
    </source>
</evidence>
<accession>A0ABS6B6F5</accession>
<keyword evidence="2" id="KW-1185">Reference proteome</keyword>
<organism evidence="1 2">
    <name type="scientific">Nocardia albiluteola</name>
    <dbReference type="NCBI Taxonomy" id="2842303"/>
    <lineage>
        <taxon>Bacteria</taxon>
        <taxon>Bacillati</taxon>
        <taxon>Actinomycetota</taxon>
        <taxon>Actinomycetes</taxon>
        <taxon>Mycobacteriales</taxon>
        <taxon>Nocardiaceae</taxon>
        <taxon>Nocardia</taxon>
    </lineage>
</organism>
<name>A0ABS6B6F5_9NOCA</name>
<comment type="caution">
    <text evidence="1">The sequence shown here is derived from an EMBL/GenBank/DDBJ whole genome shotgun (WGS) entry which is preliminary data.</text>
</comment>
<sequence>MPHRNRVLPGGEIVTDAHRGSWMGNRGGPISGTPGHRQWASTHWIYCRLAFKGRTRVFREPGRKYTELFFFDEAVALAAGHRPCGECQHRRLREYKAATFDTAVSVDTLDSILHRERLAPEYAEIGCLPAGTFVAYDGRPVLLWAGTAYAWTPDRGYSESPPPAPSTRVRVLTPQLTRRALAAGFAVRPWLEYEGADHD</sequence>
<protein>
    <recommendedName>
        <fullName evidence="3">Ada DNA repair metal-binding domain-containing protein</fullName>
    </recommendedName>
</protein>
<dbReference type="Proteomes" id="UP000733379">
    <property type="component" value="Unassembled WGS sequence"/>
</dbReference>
<dbReference type="EMBL" id="JAHKNI010000010">
    <property type="protein sequence ID" value="MBU3065340.1"/>
    <property type="molecule type" value="Genomic_DNA"/>
</dbReference>
<evidence type="ECO:0008006" key="3">
    <source>
        <dbReference type="Google" id="ProtNLM"/>
    </source>
</evidence>
<evidence type="ECO:0000313" key="1">
    <source>
        <dbReference type="EMBL" id="MBU3065340.1"/>
    </source>
</evidence>
<dbReference type="RefSeq" id="WP_215921394.1">
    <property type="nucleotide sequence ID" value="NZ_JAHKNI010000010.1"/>
</dbReference>